<dbReference type="EMBL" id="CP029553">
    <property type="protein sequence ID" value="AWN49091.1"/>
    <property type="molecule type" value="Genomic_DNA"/>
</dbReference>
<feature type="compositionally biased region" description="Basic and acidic residues" evidence="1">
    <location>
        <begin position="262"/>
        <end position="271"/>
    </location>
</feature>
<keyword evidence="4" id="KW-1185">Reference proteome</keyword>
<accession>A0A2U8WUJ7</accession>
<sequence>MPEEPKDPKNQKGRADCPCEVSNPVRIDTGASVSHDVEFTIRGTLDLVLSRHYASDETFLGPLGRGVASPLDVVLTETPDGDLVYRESVHRRISFERPAPLPRFFVYNDAYKHLALAFDDLDALVVKDRGLFRRFARCPDEAWRLMRIEDRNGTAIVVTRDAQGLIIRIDHPDGLALAFANDPQGRRIRVELVGTDGSACEILRYAYDARGNLAAAQATHGPSHTYEHDDWDRRVAWTDVVTTWSRRIYDAESRVVRIATRDAGRSADASRRAGAAHRDRRPRTCGSPSAGRSGRRRKSAATRRACASRSPARPGRGCRRCAARRNPPPPPPGRRRRGSGGRCARSGW</sequence>
<evidence type="ECO:0000256" key="1">
    <source>
        <dbReference type="SAM" id="MobiDB-lite"/>
    </source>
</evidence>
<dbReference type="Pfam" id="PF20148">
    <property type="entry name" value="DUF6531"/>
    <property type="match status" value="1"/>
</dbReference>
<dbReference type="NCBIfam" id="TIGR01643">
    <property type="entry name" value="YD_repeat_2x"/>
    <property type="match status" value="2"/>
</dbReference>
<protein>
    <recommendedName>
        <fullName evidence="2">DUF6531 domain-containing protein</fullName>
    </recommendedName>
</protein>
<name>A0A2U8WUJ7_9HYPH</name>
<feature type="compositionally biased region" description="Basic residues" evidence="1">
    <location>
        <begin position="274"/>
        <end position="283"/>
    </location>
</feature>
<dbReference type="AlphaFoldDB" id="A0A2U8WUJ7"/>
<feature type="domain" description="DUF6531" evidence="2">
    <location>
        <begin position="23"/>
        <end position="95"/>
    </location>
</feature>
<dbReference type="KEGG" id="mtea:DK419_24265"/>
<gene>
    <name evidence="3" type="ORF">DK419_24265</name>
</gene>
<evidence type="ECO:0000259" key="2">
    <source>
        <dbReference type="Pfam" id="PF20148"/>
    </source>
</evidence>
<dbReference type="OrthoDB" id="8846935at2"/>
<reference evidence="3 4" key="1">
    <citation type="submission" date="2018-05" db="EMBL/GenBank/DDBJ databases">
        <title>Complete Genome Sequence of Methylobacterium sp. 17Sr1-28.</title>
        <authorList>
            <person name="Srinivasan S."/>
        </authorList>
    </citation>
    <scope>NUCLEOTIDE SEQUENCE [LARGE SCALE GENOMIC DNA]</scope>
    <source>
        <strain evidence="3 4">17Sr1-28</strain>
    </source>
</reference>
<feature type="compositionally biased region" description="Low complexity" evidence="1">
    <location>
        <begin position="302"/>
        <end position="315"/>
    </location>
</feature>
<dbReference type="InterPro" id="IPR006530">
    <property type="entry name" value="YD"/>
</dbReference>
<dbReference type="InterPro" id="IPR045351">
    <property type="entry name" value="DUF6531"/>
</dbReference>
<evidence type="ECO:0000313" key="3">
    <source>
        <dbReference type="EMBL" id="AWN49091.1"/>
    </source>
</evidence>
<feature type="region of interest" description="Disordered" evidence="1">
    <location>
        <begin position="262"/>
        <end position="348"/>
    </location>
</feature>
<dbReference type="Gene3D" id="2.180.10.10">
    <property type="entry name" value="RHS repeat-associated core"/>
    <property type="match status" value="1"/>
</dbReference>
<dbReference type="Proteomes" id="UP000245444">
    <property type="component" value="Chromosome"/>
</dbReference>
<proteinExistence type="predicted"/>
<organism evidence="3 4">
    <name type="scientific">Methylobacterium terrae</name>
    <dbReference type="NCBI Taxonomy" id="2202827"/>
    <lineage>
        <taxon>Bacteria</taxon>
        <taxon>Pseudomonadati</taxon>
        <taxon>Pseudomonadota</taxon>
        <taxon>Alphaproteobacteria</taxon>
        <taxon>Hyphomicrobiales</taxon>
        <taxon>Methylobacteriaceae</taxon>
        <taxon>Methylobacterium</taxon>
    </lineage>
</organism>
<evidence type="ECO:0000313" key="4">
    <source>
        <dbReference type="Proteomes" id="UP000245444"/>
    </source>
</evidence>
<dbReference type="RefSeq" id="WP_109961370.1">
    <property type="nucleotide sequence ID" value="NZ_CP029553.1"/>
</dbReference>